<feature type="transmembrane region" description="Helical" evidence="8">
    <location>
        <begin position="118"/>
        <end position="141"/>
    </location>
</feature>
<reference evidence="10" key="1">
    <citation type="submission" date="2021-06" db="EMBL/GenBank/DDBJ databases">
        <authorList>
            <person name="Kallberg Y."/>
            <person name="Tangrot J."/>
            <person name="Rosling A."/>
        </authorList>
    </citation>
    <scope>NUCLEOTIDE SEQUENCE</scope>
    <source>
        <strain evidence="10">AZ414A</strain>
    </source>
</reference>
<evidence type="ECO:0000256" key="4">
    <source>
        <dbReference type="ARBA" id="ARBA00022989"/>
    </source>
</evidence>
<keyword evidence="11" id="KW-1185">Reference proteome</keyword>
<evidence type="ECO:0000256" key="3">
    <source>
        <dbReference type="ARBA" id="ARBA00022692"/>
    </source>
</evidence>
<dbReference type="AlphaFoldDB" id="A0A9N8VPU0"/>
<evidence type="ECO:0000256" key="2">
    <source>
        <dbReference type="ARBA" id="ARBA00022448"/>
    </source>
</evidence>
<comment type="subcellular location">
    <subcellularLocation>
        <location evidence="1">Membrane</location>
        <topology evidence="1">Multi-pass membrane protein</topology>
    </subcellularLocation>
</comment>
<dbReference type="InterPro" id="IPR050794">
    <property type="entry name" value="CPA2_transporter"/>
</dbReference>
<dbReference type="Proteomes" id="UP000789706">
    <property type="component" value="Unassembled WGS sequence"/>
</dbReference>
<comment type="caution">
    <text evidence="10">The sequence shown here is derived from an EMBL/GenBank/DDBJ whole genome shotgun (WGS) entry which is preliminary data.</text>
</comment>
<dbReference type="InterPro" id="IPR038770">
    <property type="entry name" value="Na+/solute_symporter_sf"/>
</dbReference>
<evidence type="ECO:0000313" key="10">
    <source>
        <dbReference type="EMBL" id="CAG8457960.1"/>
    </source>
</evidence>
<feature type="transmembrane region" description="Helical" evidence="8">
    <location>
        <begin position="351"/>
        <end position="370"/>
    </location>
</feature>
<feature type="transmembrane region" description="Helical" evidence="8">
    <location>
        <begin position="318"/>
        <end position="339"/>
    </location>
</feature>
<dbReference type="EMBL" id="CAJVPK010000139">
    <property type="protein sequence ID" value="CAG8457960.1"/>
    <property type="molecule type" value="Genomic_DNA"/>
</dbReference>
<feature type="transmembrane region" description="Helical" evidence="8">
    <location>
        <begin position="167"/>
        <end position="190"/>
    </location>
</feature>
<protein>
    <submittedName>
        <fullName evidence="10">6811_t:CDS:1</fullName>
    </submittedName>
</protein>
<feature type="transmembrane region" description="Helical" evidence="8">
    <location>
        <begin position="84"/>
        <end position="106"/>
    </location>
</feature>
<feature type="transmembrane region" description="Helical" evidence="8">
    <location>
        <begin position="202"/>
        <end position="223"/>
    </location>
</feature>
<evidence type="ECO:0000313" key="11">
    <source>
        <dbReference type="Proteomes" id="UP000789706"/>
    </source>
</evidence>
<evidence type="ECO:0000256" key="6">
    <source>
        <dbReference type="ARBA" id="ARBA00023136"/>
    </source>
</evidence>
<dbReference type="GO" id="GO:0016020">
    <property type="term" value="C:membrane"/>
    <property type="evidence" value="ECO:0007669"/>
    <property type="project" value="UniProtKB-SubCell"/>
</dbReference>
<dbReference type="InterPro" id="IPR006153">
    <property type="entry name" value="Cation/H_exchanger_TM"/>
</dbReference>
<dbReference type="GO" id="GO:0015297">
    <property type="term" value="F:antiporter activity"/>
    <property type="evidence" value="ECO:0007669"/>
    <property type="project" value="InterPro"/>
</dbReference>
<feature type="region of interest" description="Disordered" evidence="7">
    <location>
        <begin position="661"/>
        <end position="688"/>
    </location>
</feature>
<keyword evidence="4 8" id="KW-1133">Transmembrane helix</keyword>
<dbReference type="GO" id="GO:1902600">
    <property type="term" value="P:proton transmembrane transport"/>
    <property type="evidence" value="ECO:0007669"/>
    <property type="project" value="InterPro"/>
</dbReference>
<keyword evidence="6 8" id="KW-0472">Membrane</keyword>
<dbReference type="PANTHER" id="PTHR32468">
    <property type="entry name" value="CATION/H + ANTIPORTER"/>
    <property type="match status" value="1"/>
</dbReference>
<feature type="compositionally biased region" description="Polar residues" evidence="7">
    <location>
        <begin position="661"/>
        <end position="685"/>
    </location>
</feature>
<keyword evidence="5" id="KW-0406">Ion transport</keyword>
<keyword evidence="2" id="KW-0813">Transport</keyword>
<feature type="domain" description="Cation/H+ exchanger transmembrane" evidence="9">
    <location>
        <begin position="37"/>
        <end position="388"/>
    </location>
</feature>
<accession>A0A9N8VPU0</accession>
<name>A0A9N8VPU0_9GLOM</name>
<feature type="transmembrane region" description="Helical" evidence="8">
    <location>
        <begin position="24"/>
        <end position="46"/>
    </location>
</feature>
<keyword evidence="3 8" id="KW-0812">Transmembrane</keyword>
<dbReference type="Gene3D" id="1.20.1530.20">
    <property type="match status" value="1"/>
</dbReference>
<gene>
    <name evidence="10" type="ORF">DEBURN_LOCUS2517</name>
</gene>
<dbReference type="OrthoDB" id="2687058at2759"/>
<feature type="transmembrane region" description="Helical" evidence="8">
    <location>
        <begin position="293"/>
        <end position="312"/>
    </location>
</feature>
<dbReference type="Pfam" id="PF00999">
    <property type="entry name" value="Na_H_Exchanger"/>
    <property type="match status" value="1"/>
</dbReference>
<evidence type="ECO:0000256" key="8">
    <source>
        <dbReference type="SAM" id="Phobius"/>
    </source>
</evidence>
<evidence type="ECO:0000256" key="1">
    <source>
        <dbReference type="ARBA" id="ARBA00004141"/>
    </source>
</evidence>
<evidence type="ECO:0000256" key="7">
    <source>
        <dbReference type="SAM" id="MobiDB-lite"/>
    </source>
</evidence>
<feature type="transmembrane region" description="Helical" evidence="8">
    <location>
        <begin position="53"/>
        <end position="72"/>
    </location>
</feature>
<proteinExistence type="predicted"/>
<organism evidence="10 11">
    <name type="scientific">Diversispora eburnea</name>
    <dbReference type="NCBI Taxonomy" id="1213867"/>
    <lineage>
        <taxon>Eukaryota</taxon>
        <taxon>Fungi</taxon>
        <taxon>Fungi incertae sedis</taxon>
        <taxon>Mucoromycota</taxon>
        <taxon>Glomeromycotina</taxon>
        <taxon>Glomeromycetes</taxon>
        <taxon>Diversisporales</taxon>
        <taxon>Diversisporaceae</taxon>
        <taxon>Diversispora</taxon>
    </lineage>
</organism>
<feature type="transmembrane region" description="Helical" evidence="8">
    <location>
        <begin position="243"/>
        <end position="272"/>
    </location>
</feature>
<evidence type="ECO:0000256" key="5">
    <source>
        <dbReference type="ARBA" id="ARBA00023065"/>
    </source>
</evidence>
<sequence>MVKDGQGGILSGVNPASYSESNPIVLFIIQVILIIVVTRAIHYLLIWFRQPRVISEVVGGIILGPSVLGRIPGFKDHIFPKESLTNLNLLATLGLILFLFIVGVELNPKLLLKNARMAVTISAAGIALPFTLGIGVGYGLYKLMNNDSAFPVLARILSELQLLRTPVGITALTAGVGDDICAWVLLALVVSIINSTNSLNALYIFLMAIGWILIVVIAIRPILLKLVIKTGSENGPSLSMMAITLVFVLISAFVTDVIGVHSIFGGFIMGVIIPHEGGFALGMTEKIEDIVNVLFLPIYFTLSGLKTQIGLLNDARSWGWVFVVLIVAIIGKVSGCTIAARLNKLTWRESFTIGFFMSCKGLVELIVLNIGLDAGIIDQKIFVIMVIIKMEIVRSRKKKEKRESEVIPSTDLNKPDGGISTSFDNRNMLVVLNKVEYLPAMMTLVQLLQPPVSSVPESSEKKDKVVPRSNPLTVNVLRLIELTQRISAVMKFHETEETTLHDPIMNIFRSFGQLNLIKVKANLAVSPLHEFHQQVLEKAEDTESNLVIIPWGGAGALIDDPSNPLEEVLGPRQKKETSPQVANFIQDSFHYITKMANVAVLVDRGLGIVAEDNAMNHKAFRVFLPFFGGVDDREALSFVLRLLEHPNVTIYVLRLTKSSKPTSNDVTMTNSTSKDQIEHTSSNSERIQRPPLTHKMSTASGHVLRSKVERQASDDADDAILKQYLKNHNVISSNERISYVEVSSATPLQTAVERGKEIVGSKDLVVMGRGRQAANLNHREEFLEIVKNLGSFGNDTRKSLGDVAESFLVGGVTSSILVVQAKRFLDESLDDV</sequence>
<dbReference type="PANTHER" id="PTHR32468:SF0">
    <property type="entry name" value="K(+)_H(+) ANTIPORTER 1"/>
    <property type="match status" value="1"/>
</dbReference>
<evidence type="ECO:0000259" key="9">
    <source>
        <dbReference type="Pfam" id="PF00999"/>
    </source>
</evidence>